<feature type="domain" description="BLUF" evidence="1">
    <location>
        <begin position="7"/>
        <end position="98"/>
    </location>
</feature>
<dbReference type="InterPro" id="IPR036046">
    <property type="entry name" value="Acylphosphatase-like_dom_sf"/>
</dbReference>
<dbReference type="AlphaFoldDB" id="A0A8J7FG86"/>
<dbReference type="Pfam" id="PF04940">
    <property type="entry name" value="BLUF"/>
    <property type="match status" value="1"/>
</dbReference>
<dbReference type="EMBL" id="JADFUA010000002">
    <property type="protein sequence ID" value="MBE9608515.1"/>
    <property type="molecule type" value="Genomic_DNA"/>
</dbReference>
<dbReference type="SUPFAM" id="SSF54975">
    <property type="entry name" value="Acylphosphatase/BLUF domain-like"/>
    <property type="match status" value="1"/>
</dbReference>
<gene>
    <name evidence="2" type="ORF">INR99_04065</name>
</gene>
<evidence type="ECO:0000259" key="1">
    <source>
        <dbReference type="PROSITE" id="PS50925"/>
    </source>
</evidence>
<proteinExistence type="predicted"/>
<reference evidence="2 3" key="1">
    <citation type="submission" date="2020-10" db="EMBL/GenBank/DDBJ databases">
        <title>The genome sequence of Chitinilyticum litopenaei 4Y14.</title>
        <authorList>
            <person name="Liu Y."/>
        </authorList>
    </citation>
    <scope>NUCLEOTIDE SEQUENCE [LARGE SCALE GENOMIC DNA]</scope>
    <source>
        <strain evidence="2 3">4Y14</strain>
    </source>
</reference>
<sequence length="149" mass="17883">MRTPPMIYAVVYTSQADEFWTEEMRMQLMRDCQLSNAALGITGLLTYQNRLFRQYLEGPEPVVRALFQRIQRDRRHHDVKLLWDELISERRFPDWMMFYRDYDFLYPHLLPSHGELITLGHNLEALENNPELARVFIAAIHDWQHTAHP</sequence>
<dbReference type="Gene3D" id="3.30.70.100">
    <property type="match status" value="1"/>
</dbReference>
<dbReference type="InterPro" id="IPR007024">
    <property type="entry name" value="BLUF_domain"/>
</dbReference>
<accession>A0A8J7FG86</accession>
<evidence type="ECO:0000313" key="3">
    <source>
        <dbReference type="Proteomes" id="UP000604481"/>
    </source>
</evidence>
<protein>
    <submittedName>
        <fullName evidence="2">BLUF domain-containing protein</fullName>
    </submittedName>
</protein>
<keyword evidence="3" id="KW-1185">Reference proteome</keyword>
<dbReference type="GO" id="GO:0071949">
    <property type="term" value="F:FAD binding"/>
    <property type="evidence" value="ECO:0007669"/>
    <property type="project" value="InterPro"/>
</dbReference>
<organism evidence="2 3">
    <name type="scientific">Chitinilyticum piscinae</name>
    <dbReference type="NCBI Taxonomy" id="2866724"/>
    <lineage>
        <taxon>Bacteria</taxon>
        <taxon>Pseudomonadati</taxon>
        <taxon>Pseudomonadota</taxon>
        <taxon>Betaproteobacteria</taxon>
        <taxon>Neisseriales</taxon>
        <taxon>Chitinibacteraceae</taxon>
        <taxon>Chitinilyticum</taxon>
    </lineage>
</organism>
<dbReference type="GO" id="GO:0009882">
    <property type="term" value="F:blue light photoreceptor activity"/>
    <property type="evidence" value="ECO:0007669"/>
    <property type="project" value="InterPro"/>
</dbReference>
<dbReference type="PROSITE" id="PS50925">
    <property type="entry name" value="BLUF"/>
    <property type="match status" value="1"/>
</dbReference>
<name>A0A8J7FG86_9NEIS</name>
<dbReference type="SMART" id="SM01034">
    <property type="entry name" value="BLUF"/>
    <property type="match status" value="1"/>
</dbReference>
<dbReference type="Proteomes" id="UP000604481">
    <property type="component" value="Unassembled WGS sequence"/>
</dbReference>
<dbReference type="RefSeq" id="WP_194115034.1">
    <property type="nucleotide sequence ID" value="NZ_JADFUA010000002.1"/>
</dbReference>
<evidence type="ECO:0000313" key="2">
    <source>
        <dbReference type="EMBL" id="MBE9608515.1"/>
    </source>
</evidence>
<comment type="caution">
    <text evidence="2">The sequence shown here is derived from an EMBL/GenBank/DDBJ whole genome shotgun (WGS) entry which is preliminary data.</text>
</comment>